<name>A0ABS7TV81_9BACT</name>
<accession>A0ABS7TV81</accession>
<keyword evidence="2" id="KW-1185">Reference proteome</keyword>
<sequence>MTDLAAVQQLLAHGRLSIDRCERGRTAFLSHLGAAPKLVPGAWLGHRDLLYALALANLSPSQRNSLARAVLVDHGREFGVGRLSLMTCPSGLPLGGSSLQLRPRGGGPTCLYTWALGPGAGALACDWLLLRALPAWALDAPPAPLAHAGLATLAALGMHVEILVATATCARQIRDHALGDLAFTAHPRFAPHLDGAARPVGEGRPEPAAIRLSPHDAFDPRTFGQVAKNRSQEPAGPMALVLVDAPPAVHAAVDTWLAGQPARRKVEVVAASCPGRLGRDALAELWRSAGRPQVLLRGDPAWTARALPWLQGLGATVAAQHDDGTQLGLFA</sequence>
<organism evidence="1 2">
    <name type="scientific">Nannocystis pusilla</name>
    <dbReference type="NCBI Taxonomy" id="889268"/>
    <lineage>
        <taxon>Bacteria</taxon>
        <taxon>Pseudomonadati</taxon>
        <taxon>Myxococcota</taxon>
        <taxon>Polyangia</taxon>
        <taxon>Nannocystales</taxon>
        <taxon>Nannocystaceae</taxon>
        <taxon>Nannocystis</taxon>
    </lineage>
</organism>
<reference evidence="1" key="1">
    <citation type="submission" date="2021-08" db="EMBL/GenBank/DDBJ databases">
        <authorList>
            <person name="Stevens D.C."/>
        </authorList>
    </citation>
    <scope>NUCLEOTIDE SEQUENCE</scope>
    <source>
        <strain evidence="1">DSM 53165</strain>
    </source>
</reference>
<evidence type="ECO:0000313" key="1">
    <source>
        <dbReference type="EMBL" id="MBZ5712170.1"/>
    </source>
</evidence>
<protein>
    <submittedName>
        <fullName evidence="1">Uncharacterized protein</fullName>
    </submittedName>
</protein>
<proteinExistence type="predicted"/>
<dbReference type="RefSeq" id="WP_224193930.1">
    <property type="nucleotide sequence ID" value="NZ_JAIRAU010000028.1"/>
</dbReference>
<gene>
    <name evidence="1" type="ORF">K7C98_23260</name>
</gene>
<comment type="caution">
    <text evidence="1">The sequence shown here is derived from an EMBL/GenBank/DDBJ whole genome shotgun (WGS) entry which is preliminary data.</text>
</comment>
<dbReference type="Proteomes" id="UP001139031">
    <property type="component" value="Unassembled WGS sequence"/>
</dbReference>
<evidence type="ECO:0000313" key="2">
    <source>
        <dbReference type="Proteomes" id="UP001139031"/>
    </source>
</evidence>
<dbReference type="EMBL" id="JAIRAU010000028">
    <property type="protein sequence ID" value="MBZ5712170.1"/>
    <property type="molecule type" value="Genomic_DNA"/>
</dbReference>